<dbReference type="InParanoid" id="A0A067QRP9"/>
<dbReference type="Proteomes" id="UP000027135">
    <property type="component" value="Unassembled WGS sequence"/>
</dbReference>
<sequence>MTVNSNYLIAEVIDDMMLLIGGRCKGETNFSAKCYNDNENQWYLAAGMNVHRIEFSTCVIKNLPNSSDYAYKQREKLIKEIREKMLEWESK</sequence>
<dbReference type="AlphaFoldDB" id="A0A067QRP9"/>
<organism evidence="1 2">
    <name type="scientific">Zootermopsis nevadensis</name>
    <name type="common">Dampwood termite</name>
    <dbReference type="NCBI Taxonomy" id="136037"/>
    <lineage>
        <taxon>Eukaryota</taxon>
        <taxon>Metazoa</taxon>
        <taxon>Ecdysozoa</taxon>
        <taxon>Arthropoda</taxon>
        <taxon>Hexapoda</taxon>
        <taxon>Insecta</taxon>
        <taxon>Pterygota</taxon>
        <taxon>Neoptera</taxon>
        <taxon>Polyneoptera</taxon>
        <taxon>Dictyoptera</taxon>
        <taxon>Blattodea</taxon>
        <taxon>Blattoidea</taxon>
        <taxon>Termitoidae</taxon>
        <taxon>Termopsidae</taxon>
        <taxon>Zootermopsis</taxon>
    </lineage>
</organism>
<accession>A0A067QRP9</accession>
<name>A0A067QRP9_ZOONE</name>
<dbReference type="EMBL" id="KK853876">
    <property type="protein sequence ID" value="KDQ71530.1"/>
    <property type="molecule type" value="Genomic_DNA"/>
</dbReference>
<evidence type="ECO:0000313" key="2">
    <source>
        <dbReference type="Proteomes" id="UP000027135"/>
    </source>
</evidence>
<dbReference type="STRING" id="136037.A0A067QRP9"/>
<dbReference type="InterPro" id="IPR015915">
    <property type="entry name" value="Kelch-typ_b-propeller"/>
</dbReference>
<keyword evidence="2" id="KW-1185">Reference proteome</keyword>
<proteinExistence type="predicted"/>
<dbReference type="SUPFAM" id="SSF117281">
    <property type="entry name" value="Kelch motif"/>
    <property type="match status" value="1"/>
</dbReference>
<protein>
    <submittedName>
        <fullName evidence="1">Kelch-like protein 10</fullName>
    </submittedName>
</protein>
<gene>
    <name evidence="1" type="ORF">L798_10422</name>
</gene>
<evidence type="ECO:0000313" key="1">
    <source>
        <dbReference type="EMBL" id="KDQ71530.1"/>
    </source>
</evidence>
<reference evidence="1 2" key="1">
    <citation type="journal article" date="2014" name="Nat. Commun.">
        <title>Molecular traces of alternative social organization in a termite genome.</title>
        <authorList>
            <person name="Terrapon N."/>
            <person name="Li C."/>
            <person name="Robertson H.M."/>
            <person name="Ji L."/>
            <person name="Meng X."/>
            <person name="Booth W."/>
            <person name="Chen Z."/>
            <person name="Childers C.P."/>
            <person name="Glastad K.M."/>
            <person name="Gokhale K."/>
            <person name="Gowin J."/>
            <person name="Gronenberg W."/>
            <person name="Hermansen R.A."/>
            <person name="Hu H."/>
            <person name="Hunt B.G."/>
            <person name="Huylmans A.K."/>
            <person name="Khalil S.M."/>
            <person name="Mitchell R.D."/>
            <person name="Munoz-Torres M.C."/>
            <person name="Mustard J.A."/>
            <person name="Pan H."/>
            <person name="Reese J.T."/>
            <person name="Scharf M.E."/>
            <person name="Sun F."/>
            <person name="Vogel H."/>
            <person name="Xiao J."/>
            <person name="Yang W."/>
            <person name="Yang Z."/>
            <person name="Yang Z."/>
            <person name="Zhou J."/>
            <person name="Zhu J."/>
            <person name="Brent C.S."/>
            <person name="Elsik C.G."/>
            <person name="Goodisman M.A."/>
            <person name="Liberles D.A."/>
            <person name="Roe R.M."/>
            <person name="Vargo E.L."/>
            <person name="Vilcinskas A."/>
            <person name="Wang J."/>
            <person name="Bornberg-Bauer E."/>
            <person name="Korb J."/>
            <person name="Zhang G."/>
            <person name="Liebig J."/>
        </authorList>
    </citation>
    <scope>NUCLEOTIDE SEQUENCE [LARGE SCALE GENOMIC DNA]</scope>
    <source>
        <tissue evidence="1">Whole organism</tissue>
    </source>
</reference>